<keyword evidence="9" id="KW-0444">Lipid biosynthesis</keyword>
<evidence type="ECO:0000256" key="12">
    <source>
        <dbReference type="ARBA" id="ARBA00022695"/>
    </source>
</evidence>
<keyword evidence="10 18" id="KW-0808">Transferase</keyword>
<name>A0A084SVH2_9BACT</name>
<evidence type="ECO:0000256" key="17">
    <source>
        <dbReference type="ARBA" id="ARBA00023264"/>
    </source>
</evidence>
<evidence type="ECO:0000313" key="20">
    <source>
        <dbReference type="EMBL" id="KFA92457.1"/>
    </source>
</evidence>
<comment type="similarity">
    <text evidence="5 18">Belongs to the CDS family.</text>
</comment>
<evidence type="ECO:0000256" key="3">
    <source>
        <dbReference type="ARBA" id="ARBA00005119"/>
    </source>
</evidence>
<gene>
    <name evidence="20" type="ORF">Q664_15835</name>
</gene>
<dbReference type="GO" id="GO:0016024">
    <property type="term" value="P:CDP-diacylglycerol biosynthetic process"/>
    <property type="evidence" value="ECO:0007669"/>
    <property type="project" value="UniProtKB-UniPathway"/>
</dbReference>
<keyword evidence="13 19" id="KW-1133">Transmembrane helix</keyword>
<comment type="pathway">
    <text evidence="3 18">Phospholipid metabolism; CDP-diacylglycerol biosynthesis; CDP-diacylglycerol from sn-glycerol 3-phosphate: step 3/3.</text>
</comment>
<evidence type="ECO:0000256" key="1">
    <source>
        <dbReference type="ARBA" id="ARBA00001698"/>
    </source>
</evidence>
<keyword evidence="11 18" id="KW-0812">Transmembrane</keyword>
<dbReference type="GO" id="GO:0005886">
    <property type="term" value="C:plasma membrane"/>
    <property type="evidence" value="ECO:0007669"/>
    <property type="project" value="UniProtKB-SubCell"/>
</dbReference>
<dbReference type="RefSeq" id="WP_043395158.1">
    <property type="nucleotide sequence ID" value="NZ_JPMI01000096.1"/>
</dbReference>
<comment type="catalytic activity">
    <reaction evidence="1 18">
        <text>a 1,2-diacyl-sn-glycero-3-phosphate + CTP + H(+) = a CDP-1,2-diacyl-sn-glycerol + diphosphate</text>
        <dbReference type="Rhea" id="RHEA:16229"/>
        <dbReference type="ChEBI" id="CHEBI:15378"/>
        <dbReference type="ChEBI" id="CHEBI:33019"/>
        <dbReference type="ChEBI" id="CHEBI:37563"/>
        <dbReference type="ChEBI" id="CHEBI:58332"/>
        <dbReference type="ChEBI" id="CHEBI:58608"/>
        <dbReference type="EC" id="2.7.7.41"/>
    </reaction>
</comment>
<dbReference type="PROSITE" id="PS01315">
    <property type="entry name" value="CDS"/>
    <property type="match status" value="1"/>
</dbReference>
<evidence type="ECO:0000256" key="19">
    <source>
        <dbReference type="SAM" id="Phobius"/>
    </source>
</evidence>
<evidence type="ECO:0000256" key="5">
    <source>
        <dbReference type="ARBA" id="ARBA00010185"/>
    </source>
</evidence>
<evidence type="ECO:0000256" key="9">
    <source>
        <dbReference type="ARBA" id="ARBA00022516"/>
    </source>
</evidence>
<protein>
    <recommendedName>
        <fullName evidence="7 18">Phosphatidate cytidylyltransferase</fullName>
        <ecNumber evidence="6 18">2.7.7.41</ecNumber>
    </recommendedName>
</protein>
<accession>A0A084SVH2</accession>
<evidence type="ECO:0000256" key="15">
    <source>
        <dbReference type="ARBA" id="ARBA00023136"/>
    </source>
</evidence>
<feature type="transmembrane region" description="Helical" evidence="19">
    <location>
        <begin position="182"/>
        <end position="204"/>
    </location>
</feature>
<reference evidence="20 21" key="1">
    <citation type="submission" date="2014-07" db="EMBL/GenBank/DDBJ databases">
        <title>Draft Genome Sequence of Gephyronic Acid Producer, Cystobacter violaceus Strain Cb vi76.</title>
        <authorList>
            <person name="Stevens D.C."/>
            <person name="Young J."/>
            <person name="Carmichael R."/>
            <person name="Tan J."/>
            <person name="Taylor R.E."/>
        </authorList>
    </citation>
    <scope>NUCLEOTIDE SEQUENCE [LARGE SCALE GENOMIC DNA]</scope>
    <source>
        <strain evidence="20 21">Cb vi76</strain>
    </source>
</reference>
<dbReference type="AlphaFoldDB" id="A0A084SVH2"/>
<keyword evidence="16" id="KW-0594">Phospholipid biosynthesis</keyword>
<evidence type="ECO:0000256" key="18">
    <source>
        <dbReference type="RuleBase" id="RU003938"/>
    </source>
</evidence>
<keyword evidence="17" id="KW-1208">Phospholipid metabolism</keyword>
<dbReference type="UniPathway" id="UPA00557">
    <property type="reaction ID" value="UER00614"/>
</dbReference>
<dbReference type="GO" id="GO:0004605">
    <property type="term" value="F:phosphatidate cytidylyltransferase activity"/>
    <property type="evidence" value="ECO:0007669"/>
    <property type="project" value="UniProtKB-EC"/>
</dbReference>
<dbReference type="EC" id="2.7.7.41" evidence="6 18"/>
<evidence type="ECO:0000256" key="7">
    <source>
        <dbReference type="ARBA" id="ARBA00019373"/>
    </source>
</evidence>
<feature type="transmembrane region" description="Helical" evidence="19">
    <location>
        <begin position="81"/>
        <end position="101"/>
    </location>
</feature>
<evidence type="ECO:0000256" key="11">
    <source>
        <dbReference type="ARBA" id="ARBA00022692"/>
    </source>
</evidence>
<dbReference type="Proteomes" id="UP000028547">
    <property type="component" value="Unassembled WGS sequence"/>
</dbReference>
<proteinExistence type="inferred from homology"/>
<evidence type="ECO:0000256" key="10">
    <source>
        <dbReference type="ARBA" id="ARBA00022679"/>
    </source>
</evidence>
<dbReference type="Pfam" id="PF01148">
    <property type="entry name" value="CTP_transf_1"/>
    <property type="match status" value="1"/>
</dbReference>
<comment type="subcellular location">
    <subcellularLocation>
        <location evidence="2">Cell membrane</location>
        <topology evidence="2">Multi-pass membrane protein</topology>
    </subcellularLocation>
</comment>
<dbReference type="PANTHER" id="PTHR46382">
    <property type="entry name" value="PHOSPHATIDATE CYTIDYLYLTRANSFERASE"/>
    <property type="match status" value="1"/>
</dbReference>
<keyword evidence="15 19" id="KW-0472">Membrane</keyword>
<evidence type="ECO:0000256" key="13">
    <source>
        <dbReference type="ARBA" id="ARBA00022989"/>
    </source>
</evidence>
<sequence length="275" mass="29545">MNEKNKNLVIRTVSALTLLPLVIFLLFKGGLYSAALLSVAAAICASEYYLITQKTLSPAAWVGIVLAGLLPALTLKDPARTGAGAFWILAFYLFFAFTYHLIRGPLQDAPTRVAHLVTGMLYGSVGLTAVAALRLMPDGMAWSISALVITWANDTSAYFAGRFLGRHKLYPEVSPNKTWEGFFGGMVGSVVGMFITRGFFYPMLTVTDCLVLGILGGILGPIGDLCESMLKRAYGVKDSGVAIPGHGGILDRIDALLFNAPLVFVYVTFVRGLLP</sequence>
<evidence type="ECO:0000256" key="6">
    <source>
        <dbReference type="ARBA" id="ARBA00012487"/>
    </source>
</evidence>
<evidence type="ECO:0000256" key="2">
    <source>
        <dbReference type="ARBA" id="ARBA00004651"/>
    </source>
</evidence>
<feature type="transmembrane region" description="Helical" evidence="19">
    <location>
        <begin position="139"/>
        <end position="161"/>
    </location>
</feature>
<keyword evidence="12 18" id="KW-0548">Nucleotidyltransferase</keyword>
<evidence type="ECO:0000256" key="14">
    <source>
        <dbReference type="ARBA" id="ARBA00023098"/>
    </source>
</evidence>
<evidence type="ECO:0000313" key="21">
    <source>
        <dbReference type="Proteomes" id="UP000028547"/>
    </source>
</evidence>
<dbReference type="EMBL" id="JPMI01000096">
    <property type="protein sequence ID" value="KFA92457.1"/>
    <property type="molecule type" value="Genomic_DNA"/>
</dbReference>
<keyword evidence="8" id="KW-1003">Cell membrane</keyword>
<organism evidence="20 21">
    <name type="scientific">Archangium violaceum Cb vi76</name>
    <dbReference type="NCBI Taxonomy" id="1406225"/>
    <lineage>
        <taxon>Bacteria</taxon>
        <taxon>Pseudomonadati</taxon>
        <taxon>Myxococcota</taxon>
        <taxon>Myxococcia</taxon>
        <taxon>Myxococcales</taxon>
        <taxon>Cystobacterineae</taxon>
        <taxon>Archangiaceae</taxon>
        <taxon>Archangium</taxon>
    </lineage>
</organism>
<dbReference type="PANTHER" id="PTHR46382:SF1">
    <property type="entry name" value="PHOSPHATIDATE CYTIDYLYLTRANSFERASE"/>
    <property type="match status" value="1"/>
</dbReference>
<evidence type="ECO:0000256" key="16">
    <source>
        <dbReference type="ARBA" id="ARBA00023209"/>
    </source>
</evidence>
<comment type="pathway">
    <text evidence="4">Lipid metabolism.</text>
</comment>
<keyword evidence="14" id="KW-0443">Lipid metabolism</keyword>
<feature type="transmembrane region" description="Helical" evidence="19">
    <location>
        <begin position="58"/>
        <end position="75"/>
    </location>
</feature>
<feature type="transmembrane region" description="Helical" evidence="19">
    <location>
        <begin position="113"/>
        <end position="133"/>
    </location>
</feature>
<evidence type="ECO:0000256" key="8">
    <source>
        <dbReference type="ARBA" id="ARBA00022475"/>
    </source>
</evidence>
<comment type="caution">
    <text evidence="20">The sequence shown here is derived from an EMBL/GenBank/DDBJ whole genome shotgun (WGS) entry which is preliminary data.</text>
</comment>
<feature type="transmembrane region" description="Helical" evidence="19">
    <location>
        <begin position="256"/>
        <end position="274"/>
    </location>
</feature>
<dbReference type="InterPro" id="IPR000374">
    <property type="entry name" value="PC_trans"/>
</dbReference>
<evidence type="ECO:0000256" key="4">
    <source>
        <dbReference type="ARBA" id="ARBA00005189"/>
    </source>
</evidence>